<dbReference type="EMBL" id="AOFT01000011">
    <property type="protein sequence ID" value="EMR05786.1"/>
    <property type="molecule type" value="Genomic_DNA"/>
</dbReference>
<proteinExistence type="predicted"/>
<dbReference type="Proteomes" id="UP000011919">
    <property type="component" value="Unassembled WGS sequence"/>
</dbReference>
<reference evidence="1 2" key="1">
    <citation type="journal article" date="2013" name="Genome Announc.">
        <title>Draft Genome Sequence of Bhargavaea cecembensis Strain DSE10T, Isolated from a Deep-Sea Sediment Sample Collected at a Depth of 5,904 m from the Chagos-Laccadive Ridge System in the Indian Ocean.</title>
        <authorList>
            <person name="Shivaji S."/>
            <person name="Ara S."/>
            <person name="Begum Z."/>
            <person name="Ruth M."/>
            <person name="Singh A."/>
            <person name="Kumar Pinnaka A."/>
        </authorList>
    </citation>
    <scope>NUCLEOTIDE SEQUENCE [LARGE SCALE GENOMIC DNA]</scope>
    <source>
        <strain evidence="1 2">DSE10</strain>
    </source>
</reference>
<accession>M7NF47</accession>
<evidence type="ECO:0000313" key="1">
    <source>
        <dbReference type="EMBL" id="EMR05786.1"/>
    </source>
</evidence>
<protein>
    <submittedName>
        <fullName evidence="1">Uncharacterized protein</fullName>
    </submittedName>
</protein>
<evidence type="ECO:0000313" key="2">
    <source>
        <dbReference type="Proteomes" id="UP000011919"/>
    </source>
</evidence>
<name>M7NF47_9BACL</name>
<gene>
    <name evidence="1" type="ORF">C772_02274</name>
</gene>
<organism evidence="1 2">
    <name type="scientific">Bhargavaea cecembensis DSE10</name>
    <dbReference type="NCBI Taxonomy" id="1235279"/>
    <lineage>
        <taxon>Bacteria</taxon>
        <taxon>Bacillati</taxon>
        <taxon>Bacillota</taxon>
        <taxon>Bacilli</taxon>
        <taxon>Bacillales</taxon>
        <taxon>Caryophanaceae</taxon>
        <taxon>Bhargavaea</taxon>
    </lineage>
</organism>
<sequence>MSVGLKKIPHFIHFTVNYHSNEFFDVHFIEGAKHLGVVPGRLRQTPKVIQPLACKDSIPEAGNEEASHRLLNA</sequence>
<comment type="caution">
    <text evidence="1">The sequence shown here is derived from an EMBL/GenBank/DDBJ whole genome shotgun (WGS) entry which is preliminary data.</text>
</comment>
<keyword evidence="2" id="KW-1185">Reference proteome</keyword>
<dbReference type="AlphaFoldDB" id="M7NF47"/>